<accession>A0ABM9CHP0</accession>
<proteinExistence type="predicted"/>
<dbReference type="InterPro" id="IPR034660">
    <property type="entry name" value="DinB/YfiT-like"/>
</dbReference>
<dbReference type="InterPro" id="IPR024775">
    <property type="entry name" value="DinB-like"/>
</dbReference>
<dbReference type="EMBL" id="CAKMMG010000006">
    <property type="protein sequence ID" value="CAH1214741.1"/>
    <property type="molecule type" value="Genomic_DNA"/>
</dbReference>
<dbReference type="Gene3D" id="1.20.120.450">
    <property type="entry name" value="dinb family like domain"/>
    <property type="match status" value="1"/>
</dbReference>
<protein>
    <recommendedName>
        <fullName evidence="1">DinB-like domain-containing protein</fullName>
    </recommendedName>
</protein>
<feature type="domain" description="DinB-like" evidence="1">
    <location>
        <begin position="59"/>
        <end position="182"/>
    </location>
</feature>
<name>A0ABM9CHP0_9BACL</name>
<evidence type="ECO:0000313" key="2">
    <source>
        <dbReference type="EMBL" id="CAH1214741.1"/>
    </source>
</evidence>
<comment type="caution">
    <text evidence="2">The sequence shown here is derived from an EMBL/GenBank/DDBJ whole genome shotgun (WGS) entry which is preliminary data.</text>
</comment>
<reference evidence="2" key="1">
    <citation type="submission" date="2022-01" db="EMBL/GenBank/DDBJ databases">
        <authorList>
            <person name="Criscuolo A."/>
        </authorList>
    </citation>
    <scope>NUCLEOTIDE SEQUENCE</scope>
    <source>
        <strain evidence="2">CIP111892</strain>
    </source>
</reference>
<keyword evidence="3" id="KW-1185">Reference proteome</keyword>
<gene>
    <name evidence="2" type="ORF">PAECIP111892_04070</name>
</gene>
<dbReference type="RefSeq" id="WP_236335881.1">
    <property type="nucleotide sequence ID" value="NZ_CAKMMG010000006.1"/>
</dbReference>
<sequence>MNLEQRKHWNANHKILTGILSKPEEYPNAIALFLEQHRWLYASGREPSVQPTYEDAILSGLREQTFRAYPVRTSNSQNSIAWHLWHCARIEDLTMNVLISGQEQLLHSEDYASKLQTRFIHTGNGMDEGEIAELSASISIDALSDYRQAVAKRTRSIIPGLRPDQLKDKVNPERIRQVSAQGAVKASEQWLLDYWGGKTLAGLVLMPATRHNFLHLNKAMQVKLKLQKSLARST</sequence>
<evidence type="ECO:0000259" key="1">
    <source>
        <dbReference type="Pfam" id="PF12867"/>
    </source>
</evidence>
<dbReference type="SUPFAM" id="SSF109854">
    <property type="entry name" value="DinB/YfiT-like putative metalloenzymes"/>
    <property type="match status" value="1"/>
</dbReference>
<dbReference type="Pfam" id="PF12867">
    <property type="entry name" value="DinB_2"/>
    <property type="match status" value="1"/>
</dbReference>
<organism evidence="2 3">
    <name type="scientific">Paenibacillus auburnensis</name>
    <dbReference type="NCBI Taxonomy" id="2905649"/>
    <lineage>
        <taxon>Bacteria</taxon>
        <taxon>Bacillati</taxon>
        <taxon>Bacillota</taxon>
        <taxon>Bacilli</taxon>
        <taxon>Bacillales</taxon>
        <taxon>Paenibacillaceae</taxon>
        <taxon>Paenibacillus</taxon>
    </lineage>
</organism>
<evidence type="ECO:0000313" key="3">
    <source>
        <dbReference type="Proteomes" id="UP000838324"/>
    </source>
</evidence>
<dbReference type="Proteomes" id="UP000838324">
    <property type="component" value="Unassembled WGS sequence"/>
</dbReference>